<sequence length="1090" mass="120178">MGHRAKTEPESESVSGKLQPNSKLGLACLAKLKPIFSKHAQRAKDVTARASTVPTTTTIATEQKNPTRLPTHNVKLATLSTASNEWSVVVDDIAKFMYPSLNLEGHETDEARLHVSRLQWTAKKQTQNASEADAVAGHERLTDAERTRWVFDRKLQVAECMLRSPLMTIEPDGPPEPSPLERRHAIAPFPQYLVHDPDERENSGSTTAHYDIQRTGKTRRKLRALAKQTTEAGKTALYSDKHVLLSKWAKLQDSRNHKVPILLDGRVVLPKPSRKKLPPGTFVDSVTPRTLFFDECANEQIVPEPLLARISPDRALDLRHFGLGDTKAIALAKSLASLPSIYALNLADNRLTQAAVSVILQLLHGRKELRQLNLSENEIGKEGGVHMADFLFAASSLTDLDLSKTRLLDAIDALAIEIAIHPSLFIVNLSGNEIGEAGGILLGETLAATTCTIQDLDLSWNQICLEGATRIGRALESNTSIHTLNLSMNRFGDPGGHAIASALLHNTTLRTLDLSRNNLTGRAAVTLSYAVQHNTTLTRLGLLNNDLGGTGTKALLHAVASGIACDIGLSFRDSNDSDVFDAMLPSAQSPYSLDLKQSPYHYVIACELVTAAARARCELYDVWFSPDGGKTKVELEFDAARKALVSKGGGSVFDISPKQGLLHVAARFVPPTIGVSADVTTDGLTNVVKVIKDRISTREMCAMLEIATFDMFLSLAHLELIVTQLQSALDVVEILARSLHTVVDGCGILSFLLAHLSFQNMNRLLASHGVLVLQFNPDNPTGRYTLDLANRVHRKLALWFAMLNRAEASRSMRACPRLRGNTSQRGTFGNFRNEKFNGHALEATIAFGTLEFDYVSTTRPEDAQETVVVLDESAVYGMLQRIHAELSSDYVPSHKRLDMKRQVLLLQHALAGTFVKTTHVRMIMQYFPPTVDGLRLKVVLAAHRYIFDMENFDVVYEKLLPADRKQMFTALGYLNTLNPLNVDMDFDLGMTEWDNRVLVRTLVEMISNDPLDLIKLDDASIKLGLSIYSMFTSSSIPTTGRMGLRFISRPNKSHAELVALRQSTFHAFLFASRLRLAHPKVDDVVGAPVL</sequence>
<dbReference type="GO" id="GO:0006913">
    <property type="term" value="P:nucleocytoplasmic transport"/>
    <property type="evidence" value="ECO:0007669"/>
    <property type="project" value="TreeGrafter"/>
</dbReference>
<keyword evidence="2" id="KW-0433">Leucine-rich repeat</keyword>
<dbReference type="GO" id="GO:0005829">
    <property type="term" value="C:cytosol"/>
    <property type="evidence" value="ECO:0007669"/>
    <property type="project" value="TreeGrafter"/>
</dbReference>
<dbReference type="SUPFAM" id="SSF52047">
    <property type="entry name" value="RNI-like"/>
    <property type="match status" value="1"/>
</dbReference>
<dbReference type="GO" id="GO:0005096">
    <property type="term" value="F:GTPase activator activity"/>
    <property type="evidence" value="ECO:0007669"/>
    <property type="project" value="UniProtKB-KW"/>
</dbReference>
<protein>
    <submittedName>
        <fullName evidence="5">Uncharacterized protein</fullName>
    </submittedName>
</protein>
<dbReference type="GO" id="GO:0005634">
    <property type="term" value="C:nucleus"/>
    <property type="evidence" value="ECO:0007669"/>
    <property type="project" value="TreeGrafter"/>
</dbReference>
<dbReference type="Gene3D" id="3.80.10.10">
    <property type="entry name" value="Ribonuclease Inhibitor"/>
    <property type="match status" value="2"/>
</dbReference>
<feature type="region of interest" description="Disordered" evidence="4">
    <location>
        <begin position="195"/>
        <end position="218"/>
    </location>
</feature>
<proteinExistence type="predicted"/>
<dbReference type="AlphaFoldDB" id="A0A067CR41"/>
<organism evidence="5 6">
    <name type="scientific">Saprolegnia parasitica (strain CBS 223.65)</name>
    <dbReference type="NCBI Taxonomy" id="695850"/>
    <lineage>
        <taxon>Eukaryota</taxon>
        <taxon>Sar</taxon>
        <taxon>Stramenopiles</taxon>
        <taxon>Oomycota</taxon>
        <taxon>Saprolegniomycetes</taxon>
        <taxon>Saprolegniales</taxon>
        <taxon>Saprolegniaceae</taxon>
        <taxon>Saprolegnia</taxon>
    </lineage>
</organism>
<accession>A0A067CR41</accession>
<reference evidence="5 6" key="1">
    <citation type="journal article" date="2013" name="PLoS Genet.">
        <title>Distinctive expansion of potential virulence genes in the genome of the oomycete fish pathogen Saprolegnia parasitica.</title>
        <authorList>
            <person name="Jiang R.H."/>
            <person name="de Bruijn I."/>
            <person name="Haas B.J."/>
            <person name="Belmonte R."/>
            <person name="Lobach L."/>
            <person name="Christie J."/>
            <person name="van den Ackerveken G."/>
            <person name="Bottin A."/>
            <person name="Bulone V."/>
            <person name="Diaz-Moreno S.M."/>
            <person name="Dumas B."/>
            <person name="Fan L."/>
            <person name="Gaulin E."/>
            <person name="Govers F."/>
            <person name="Grenville-Briggs L.J."/>
            <person name="Horner N.R."/>
            <person name="Levin J.Z."/>
            <person name="Mammella M."/>
            <person name="Meijer H.J."/>
            <person name="Morris P."/>
            <person name="Nusbaum C."/>
            <person name="Oome S."/>
            <person name="Phillips A.J."/>
            <person name="van Rooyen D."/>
            <person name="Rzeszutek E."/>
            <person name="Saraiva M."/>
            <person name="Secombes C.J."/>
            <person name="Seidl M.F."/>
            <person name="Snel B."/>
            <person name="Stassen J.H."/>
            <person name="Sykes S."/>
            <person name="Tripathy S."/>
            <person name="van den Berg H."/>
            <person name="Vega-Arreguin J.C."/>
            <person name="Wawra S."/>
            <person name="Young S.K."/>
            <person name="Zeng Q."/>
            <person name="Dieguez-Uribeondo J."/>
            <person name="Russ C."/>
            <person name="Tyler B.M."/>
            <person name="van West P."/>
        </authorList>
    </citation>
    <scope>NUCLEOTIDE SEQUENCE [LARGE SCALE GENOMIC DNA]</scope>
    <source>
        <strain evidence="5 6">CBS 223.65</strain>
    </source>
</reference>
<keyword evidence="3" id="KW-0677">Repeat</keyword>
<dbReference type="KEGG" id="spar:SPRG_02684"/>
<dbReference type="EMBL" id="KK583194">
    <property type="protein sequence ID" value="KDO32993.1"/>
    <property type="molecule type" value="Genomic_DNA"/>
</dbReference>
<dbReference type="PANTHER" id="PTHR24113">
    <property type="entry name" value="RAN GTPASE-ACTIVATING PROTEIN 1"/>
    <property type="match status" value="1"/>
</dbReference>
<dbReference type="RefSeq" id="XP_012196637.1">
    <property type="nucleotide sequence ID" value="XM_012341247.1"/>
</dbReference>
<dbReference type="VEuPathDB" id="FungiDB:SPRG_02684"/>
<name>A0A067CR41_SAPPC</name>
<evidence type="ECO:0000313" key="6">
    <source>
        <dbReference type="Proteomes" id="UP000030745"/>
    </source>
</evidence>
<dbReference type="GO" id="GO:0048471">
    <property type="term" value="C:perinuclear region of cytoplasm"/>
    <property type="evidence" value="ECO:0007669"/>
    <property type="project" value="TreeGrafter"/>
</dbReference>
<evidence type="ECO:0000256" key="1">
    <source>
        <dbReference type="ARBA" id="ARBA00022468"/>
    </source>
</evidence>
<keyword evidence="1" id="KW-0343">GTPase activation</keyword>
<evidence type="ECO:0000256" key="3">
    <source>
        <dbReference type="ARBA" id="ARBA00022737"/>
    </source>
</evidence>
<evidence type="ECO:0000313" key="5">
    <source>
        <dbReference type="EMBL" id="KDO32993.1"/>
    </source>
</evidence>
<dbReference type="OrthoDB" id="120976at2759"/>
<dbReference type="InterPro" id="IPR001611">
    <property type="entry name" value="Leu-rich_rpt"/>
</dbReference>
<dbReference type="GeneID" id="24125226"/>
<dbReference type="OMA" id="DECANEQ"/>
<dbReference type="InterPro" id="IPR032675">
    <property type="entry name" value="LRR_dom_sf"/>
</dbReference>
<gene>
    <name evidence="5" type="ORF">SPRG_02684</name>
</gene>
<evidence type="ECO:0000256" key="4">
    <source>
        <dbReference type="SAM" id="MobiDB-lite"/>
    </source>
</evidence>
<evidence type="ECO:0000256" key="2">
    <source>
        <dbReference type="ARBA" id="ARBA00022614"/>
    </source>
</evidence>
<dbReference type="Proteomes" id="UP000030745">
    <property type="component" value="Unassembled WGS sequence"/>
</dbReference>
<keyword evidence="6" id="KW-1185">Reference proteome</keyword>
<dbReference type="Pfam" id="PF13516">
    <property type="entry name" value="LRR_6"/>
    <property type="match status" value="4"/>
</dbReference>
<dbReference type="InterPro" id="IPR027038">
    <property type="entry name" value="RanGap"/>
</dbReference>
<dbReference type="PANTHER" id="PTHR24113:SF12">
    <property type="entry name" value="RAN GTPASE-ACTIVATING PROTEIN 1"/>
    <property type="match status" value="1"/>
</dbReference>
<dbReference type="GO" id="GO:0031267">
    <property type="term" value="F:small GTPase binding"/>
    <property type="evidence" value="ECO:0007669"/>
    <property type="project" value="TreeGrafter"/>
</dbReference>
<dbReference type="SMART" id="SM00368">
    <property type="entry name" value="LRR_RI"/>
    <property type="match status" value="8"/>
</dbReference>